<dbReference type="eggNOG" id="ENOG5032SFY">
    <property type="taxonomic scope" value="Bacteria"/>
</dbReference>
<dbReference type="KEGG" id="pgv:SL003B_4225"/>
<name>F2IVC4_POLGS</name>
<dbReference type="STRING" id="991905.SL003B_4225"/>
<evidence type="ECO:0000256" key="1">
    <source>
        <dbReference type="SAM" id="SignalP"/>
    </source>
</evidence>
<reference evidence="2 3" key="1">
    <citation type="journal article" date="2011" name="J. Bacteriol.">
        <title>Complete genome sequence of Polymorphum gilvum SL003B-26A1T, a crude oil-degrading bacterium from oil-polluted saline soil.</title>
        <authorList>
            <person name="Li S.G."/>
            <person name="Tang Y.Q."/>
            <person name="Nie Y."/>
            <person name="Cai M."/>
            <person name="Wu X.L."/>
        </authorList>
    </citation>
    <scope>NUCLEOTIDE SEQUENCE [LARGE SCALE GENOMIC DNA]</scope>
    <source>
        <strain evidence="3">LMG 25793 / CGMCC 1.9160 / SL003B-26A1</strain>
    </source>
</reference>
<keyword evidence="3" id="KW-1185">Reference proteome</keyword>
<protein>
    <submittedName>
        <fullName evidence="2">Uncharacterized protein</fullName>
    </submittedName>
</protein>
<dbReference type="AlphaFoldDB" id="F2IVC4"/>
<gene>
    <name evidence="2" type="ordered locus">SL003B_4225</name>
</gene>
<dbReference type="RefSeq" id="WP_013654940.1">
    <property type="nucleotide sequence ID" value="NC_015259.1"/>
</dbReference>
<sequence length="136" mass="15378">MHPAALALFLILLTSPTLAQGTRIYCPIPEHGIWVDPKAKPKQVSRIEVESRCIDDRVILRARAFMRCSPRDCKWGWTDASLRPGGGGVRVQLSGFFGSRLIDMRAFDGHLEAYVTEIPHDRTVQENVTSHILRRK</sequence>
<dbReference type="OrthoDB" id="122807at2"/>
<dbReference type="EMBL" id="CP002568">
    <property type="protein sequence ID" value="ADZ72642.1"/>
    <property type="molecule type" value="Genomic_DNA"/>
</dbReference>
<dbReference type="HOGENOM" id="CLU_155258_0_0_5"/>
<feature type="chain" id="PRO_5003279982" evidence="1">
    <location>
        <begin position="20"/>
        <end position="136"/>
    </location>
</feature>
<proteinExistence type="predicted"/>
<keyword evidence="1" id="KW-0732">Signal</keyword>
<dbReference type="Proteomes" id="UP000008130">
    <property type="component" value="Chromosome"/>
</dbReference>
<accession>F2IVC4</accession>
<evidence type="ECO:0000313" key="3">
    <source>
        <dbReference type="Proteomes" id="UP000008130"/>
    </source>
</evidence>
<feature type="signal peptide" evidence="1">
    <location>
        <begin position="1"/>
        <end position="19"/>
    </location>
</feature>
<organism evidence="2 3">
    <name type="scientific">Polymorphum gilvum (strain LMG 25793 / CGMCC 1.9160 / SL003B-26A1)</name>
    <dbReference type="NCBI Taxonomy" id="991905"/>
    <lineage>
        <taxon>Bacteria</taxon>
        <taxon>Pseudomonadati</taxon>
        <taxon>Pseudomonadota</taxon>
        <taxon>Alphaproteobacteria</taxon>
        <taxon>Rhodobacterales</taxon>
        <taxon>Paracoccaceae</taxon>
        <taxon>Polymorphum</taxon>
    </lineage>
</organism>
<evidence type="ECO:0000313" key="2">
    <source>
        <dbReference type="EMBL" id="ADZ72642.1"/>
    </source>
</evidence>